<feature type="domain" description="Response regulatory" evidence="3">
    <location>
        <begin position="16"/>
        <end position="129"/>
    </location>
</feature>
<evidence type="ECO:0000256" key="2">
    <source>
        <dbReference type="PROSITE-ProRule" id="PRU00169"/>
    </source>
</evidence>
<dbReference type="SMART" id="SM00850">
    <property type="entry name" value="LytTR"/>
    <property type="match status" value="1"/>
</dbReference>
<dbReference type="PROSITE" id="PS50930">
    <property type="entry name" value="HTH_LYTTR"/>
    <property type="match status" value="1"/>
</dbReference>
<keyword evidence="6" id="KW-1185">Reference proteome</keyword>
<evidence type="ECO:0000313" key="6">
    <source>
        <dbReference type="Proteomes" id="UP000831785"/>
    </source>
</evidence>
<evidence type="ECO:0000259" key="3">
    <source>
        <dbReference type="PROSITE" id="PS50110"/>
    </source>
</evidence>
<keyword evidence="1 5" id="KW-0238">DNA-binding</keyword>
<evidence type="ECO:0000256" key="1">
    <source>
        <dbReference type="ARBA" id="ARBA00023125"/>
    </source>
</evidence>
<dbReference type="PANTHER" id="PTHR48111:SF69">
    <property type="entry name" value="RESPONSE REGULATOR RECEIVER"/>
    <property type="match status" value="1"/>
</dbReference>
<gene>
    <name evidence="5" type="ORF">MUN80_22340</name>
</gene>
<feature type="modified residue" description="4-aspartylphosphate" evidence="2">
    <location>
        <position position="68"/>
    </location>
</feature>
<dbReference type="InterPro" id="IPR007492">
    <property type="entry name" value="LytTR_DNA-bd_dom"/>
</dbReference>
<dbReference type="InterPro" id="IPR001789">
    <property type="entry name" value="Sig_transdc_resp-reg_receiver"/>
</dbReference>
<reference evidence="5 6" key="1">
    <citation type="submission" date="2022-04" db="EMBL/GenBank/DDBJ databases">
        <title>Hymenobacter sp. isolated from the air.</title>
        <authorList>
            <person name="Won M."/>
            <person name="Lee C.-M."/>
            <person name="Woen H.-Y."/>
            <person name="Kwon S.-W."/>
        </authorList>
    </citation>
    <scope>NUCLEOTIDE SEQUENCE [LARGE SCALE GENOMIC DNA]</scope>
    <source>
        <strain evidence="6">5116 S-27</strain>
    </source>
</reference>
<dbReference type="SUPFAM" id="SSF52172">
    <property type="entry name" value="CheY-like"/>
    <property type="match status" value="1"/>
</dbReference>
<dbReference type="Proteomes" id="UP000831785">
    <property type="component" value="Chromosome"/>
</dbReference>
<proteinExistence type="predicted"/>
<keyword evidence="2" id="KW-0597">Phosphoprotein</keyword>
<dbReference type="Pfam" id="PF04397">
    <property type="entry name" value="LytTR"/>
    <property type="match status" value="1"/>
</dbReference>
<organism evidence="5 6">
    <name type="scientific">Hymenobacter cellulosivorans</name>
    <dbReference type="NCBI Taxonomy" id="2932249"/>
    <lineage>
        <taxon>Bacteria</taxon>
        <taxon>Pseudomonadati</taxon>
        <taxon>Bacteroidota</taxon>
        <taxon>Cytophagia</taxon>
        <taxon>Cytophagales</taxon>
        <taxon>Hymenobacteraceae</taxon>
        <taxon>Hymenobacter</taxon>
    </lineage>
</organism>
<feature type="domain" description="HTH LytTR-type" evidence="4">
    <location>
        <begin position="176"/>
        <end position="259"/>
    </location>
</feature>
<dbReference type="InterPro" id="IPR011006">
    <property type="entry name" value="CheY-like_superfamily"/>
</dbReference>
<dbReference type="GO" id="GO:0003677">
    <property type="term" value="F:DNA binding"/>
    <property type="evidence" value="ECO:0007669"/>
    <property type="project" value="UniProtKB-KW"/>
</dbReference>
<accession>A0ABY4F739</accession>
<evidence type="ECO:0000259" key="4">
    <source>
        <dbReference type="PROSITE" id="PS50930"/>
    </source>
</evidence>
<dbReference type="PROSITE" id="PS50110">
    <property type="entry name" value="RESPONSE_REGULATORY"/>
    <property type="match status" value="1"/>
</dbReference>
<dbReference type="Gene3D" id="2.40.50.1020">
    <property type="entry name" value="LytTr DNA-binding domain"/>
    <property type="match status" value="1"/>
</dbReference>
<evidence type="ECO:0000313" key="5">
    <source>
        <dbReference type="EMBL" id="UOQ52478.1"/>
    </source>
</evidence>
<dbReference type="Pfam" id="PF00072">
    <property type="entry name" value="Response_reg"/>
    <property type="match status" value="1"/>
</dbReference>
<dbReference type="Gene3D" id="3.40.50.2300">
    <property type="match status" value="1"/>
</dbReference>
<sequence>MLSTLLHIELPTPVTRTILIDDETNTREALRALLEHYCPEVTIIGEAASAEEGLQLLRRETPDLLFLDVEMPLGSGFDLLDMLGRASFDIIFTTAHDRYALRAIKFCALDYLLKPVGVADLREAVAKTQRQKAPVASQLHTLYDNLRERTGLAGKVVLPTMQGFEVVEVAHVVRCQSDDNYTLFVLEGKEKILVSRTLKEYEELFADYGFIRVHQSHLVNAAHVKRYIKGSGGYVQLTDDSIIEVSRRKKDELMKRFQV</sequence>
<dbReference type="PANTHER" id="PTHR48111">
    <property type="entry name" value="REGULATOR OF RPOS"/>
    <property type="match status" value="1"/>
</dbReference>
<protein>
    <submittedName>
        <fullName evidence="5">LytTR family DNA-binding domain-containing protein</fullName>
    </submittedName>
</protein>
<dbReference type="EMBL" id="CP095049">
    <property type="protein sequence ID" value="UOQ52478.1"/>
    <property type="molecule type" value="Genomic_DNA"/>
</dbReference>
<name>A0ABY4F739_9BACT</name>
<dbReference type="SMART" id="SM00448">
    <property type="entry name" value="REC"/>
    <property type="match status" value="1"/>
</dbReference>
<dbReference type="RefSeq" id="WP_244716504.1">
    <property type="nucleotide sequence ID" value="NZ_CP095049.1"/>
</dbReference>
<dbReference type="InterPro" id="IPR039420">
    <property type="entry name" value="WalR-like"/>
</dbReference>